<dbReference type="VEuPathDB" id="VectorBase:RPRC004669"/>
<evidence type="ECO:0000313" key="2">
    <source>
        <dbReference type="EMBL" id="JAA75304.1"/>
    </source>
</evidence>
<evidence type="ECO:0000256" key="1">
    <source>
        <dbReference type="SAM" id="SignalP"/>
    </source>
</evidence>
<feature type="chain" id="PRO_5004365323" evidence="1">
    <location>
        <begin position="17"/>
        <end position="278"/>
    </location>
</feature>
<dbReference type="PANTHER" id="PTHR20997">
    <property type="entry name" value="EG:BACR42I17.2 PROTEIN-RELATED"/>
    <property type="match status" value="1"/>
</dbReference>
<dbReference type="InterPro" id="IPR009832">
    <property type="entry name" value="DUF1397"/>
</dbReference>
<organism evidence="2">
    <name type="scientific">Rhodnius prolixus</name>
    <name type="common">Triatomid bug</name>
    <dbReference type="NCBI Taxonomy" id="13249"/>
    <lineage>
        <taxon>Eukaryota</taxon>
        <taxon>Metazoa</taxon>
        <taxon>Ecdysozoa</taxon>
        <taxon>Arthropoda</taxon>
        <taxon>Hexapoda</taxon>
        <taxon>Insecta</taxon>
        <taxon>Pterygota</taxon>
        <taxon>Neoptera</taxon>
        <taxon>Paraneoptera</taxon>
        <taxon>Hemiptera</taxon>
        <taxon>Heteroptera</taxon>
        <taxon>Panheteroptera</taxon>
        <taxon>Cimicomorpha</taxon>
        <taxon>Reduviidae</taxon>
        <taxon>Triatominae</taxon>
        <taxon>Rhodnius</taxon>
    </lineage>
</organism>
<dbReference type="PANTHER" id="PTHR20997:SF2">
    <property type="entry name" value="EG:BACR42I17.2 PROTEIN-RELATED"/>
    <property type="match status" value="1"/>
</dbReference>
<dbReference type="VEuPathDB" id="VectorBase:RPRC000481"/>
<accession>R4G2X4</accession>
<dbReference type="Pfam" id="PF07165">
    <property type="entry name" value="DUF1397"/>
    <property type="match status" value="1"/>
</dbReference>
<dbReference type="GeneID" id="141447011"/>
<dbReference type="AlphaFoldDB" id="R4G2X4"/>
<name>R4G2X4_RHOPR</name>
<protein>
    <submittedName>
        <fullName evidence="2">Uncharacterized protein</fullName>
    </submittedName>
</protein>
<reference evidence="2" key="1">
    <citation type="submission" date="2013-04" db="EMBL/GenBank/DDBJ databases">
        <title>An insight into the transcriptome of the digestive tract of the blood sucking bug, Rhodnius prolixus.</title>
        <authorList>
            <person name="Ribeiro J.M.C."/>
            <person name="Genta F.A."/>
            <person name="Sorgine M.H.F."/>
            <person name="Paiva-Silva G.O."/>
            <person name="Majerowicz D."/>
            <person name="Medeiros M."/>
            <person name="Koerich L."/>
            <person name="Terra W.R."/>
            <person name="Ferreira C."/>
            <person name="Pimentel A.C."/>
            <person name="Bisch P.M."/>
            <person name="Diniz M.M.P."/>
            <person name="Nascimento R."/>
            <person name="Salmon D."/>
            <person name="Silber A.M."/>
            <person name="Alves M."/>
            <person name="Oliveira M.F."/>
            <person name="Gondim K.C."/>
            <person name="Silva Neto M.A.C."/>
            <person name="Atella G.C."/>
            <person name="Araujo H."/>
            <person name="Dias F.S."/>
            <person name="Polycarpo C.R."/>
            <person name="Fampa P."/>
            <person name="Melo A.C."/>
            <person name="Tanaka A.S."/>
            <person name="Balczun C."/>
            <person name="Oliveira J.H.M."/>
            <person name="Goncalves R."/>
            <person name="Lazoski C."/>
            <person name="Pereira M.A."/>
            <person name="Rivera-Pomar R."/>
            <person name="Diambra L."/>
            <person name="Schaub G.A."/>
            <person name="Garcia E.S."/>
            <person name="Azambuja P."/>
            <person name="Braz G.R.C."/>
            <person name="Oliveira P.L."/>
        </authorList>
    </citation>
    <scope>NUCLEOTIDE SEQUENCE</scope>
</reference>
<keyword evidence="1" id="KW-0732">Signal</keyword>
<dbReference type="RefSeq" id="XP_073970255.1">
    <property type="nucleotide sequence ID" value="XM_074114154.1"/>
</dbReference>
<sequence length="278" mass="30850">MKKILLAFTLVLFVAAEQNISTTLQELENTIPGMTQVFGGSLPSINEGDELIKEKCLKNGNNESYDIAMQAKQDFQTCLKEIIDFDVIQEEVDEAKPKGDLDTVFKKYCGKSPKLKACVNNATDAIEPCLDEGERVHKGVFLEITDSLINFICYKEGDRIALFIAEGGPECLTSKAEVMQQCANETTQKYQKDITADGPTISFNETECMELNEIQKCIVNHLEGCKEPTPANIVNSLFEFVIKRTPCSKYLNKGGSTSLQHTILSFLLPAFAIIISKL</sequence>
<dbReference type="EMBL" id="GAHY01002206">
    <property type="protein sequence ID" value="JAA75304.1"/>
    <property type="molecule type" value="mRNA"/>
</dbReference>
<proteinExistence type="evidence at transcript level"/>
<feature type="signal peptide" evidence="1">
    <location>
        <begin position="1"/>
        <end position="16"/>
    </location>
</feature>